<feature type="domain" description="Mechanosensitive ion channel MscS C-terminal" evidence="10">
    <location>
        <begin position="194"/>
        <end position="273"/>
    </location>
</feature>
<evidence type="ECO:0000256" key="2">
    <source>
        <dbReference type="ARBA" id="ARBA00008017"/>
    </source>
</evidence>
<proteinExistence type="inferred from homology"/>
<dbReference type="InterPro" id="IPR010920">
    <property type="entry name" value="LSM_dom_sf"/>
</dbReference>
<comment type="subunit">
    <text evidence="7">Homoheptamer.</text>
</comment>
<evidence type="ECO:0000256" key="4">
    <source>
        <dbReference type="ARBA" id="ARBA00022692"/>
    </source>
</evidence>
<dbReference type="InterPro" id="IPR023408">
    <property type="entry name" value="MscS_beta-dom_sf"/>
</dbReference>
<dbReference type="Pfam" id="PF21088">
    <property type="entry name" value="MS_channel_1st"/>
    <property type="match status" value="1"/>
</dbReference>
<feature type="compositionally biased region" description="Pro residues" evidence="8">
    <location>
        <begin position="297"/>
        <end position="307"/>
    </location>
</feature>
<dbReference type="SUPFAM" id="SSF50182">
    <property type="entry name" value="Sm-like ribonucleoproteins"/>
    <property type="match status" value="1"/>
</dbReference>
<feature type="domain" description="Mechanosensitive ion channel transmembrane helices 2/3" evidence="11">
    <location>
        <begin position="76"/>
        <end position="117"/>
    </location>
</feature>
<evidence type="ECO:0000256" key="7">
    <source>
        <dbReference type="RuleBase" id="RU369025"/>
    </source>
</evidence>
<gene>
    <name evidence="12" type="ORF">A9D12_03170</name>
</gene>
<dbReference type="GO" id="GO:0005886">
    <property type="term" value="C:plasma membrane"/>
    <property type="evidence" value="ECO:0007669"/>
    <property type="project" value="UniProtKB-SubCell"/>
</dbReference>
<comment type="subcellular location">
    <subcellularLocation>
        <location evidence="7">Cell inner membrane</location>
        <topology evidence="7">Multi-pass membrane protein</topology>
    </subcellularLocation>
    <subcellularLocation>
        <location evidence="1">Cell membrane</location>
        <topology evidence="1">Multi-pass membrane protein</topology>
    </subcellularLocation>
</comment>
<protein>
    <recommendedName>
        <fullName evidence="7">Small-conductance mechanosensitive channel</fullName>
    </recommendedName>
</protein>
<dbReference type="RefSeq" id="WP_068349722.1">
    <property type="nucleotide sequence ID" value="NZ_CP016033.1"/>
</dbReference>
<keyword evidence="13" id="KW-1185">Reference proteome</keyword>
<keyword evidence="7" id="KW-0407">Ion channel</keyword>
<dbReference type="GO" id="GO:0008381">
    <property type="term" value="F:mechanosensitive monoatomic ion channel activity"/>
    <property type="evidence" value="ECO:0007669"/>
    <property type="project" value="InterPro"/>
</dbReference>
<name>A0A192D2E0_9SPHN</name>
<dbReference type="SUPFAM" id="SSF82689">
    <property type="entry name" value="Mechanosensitive channel protein MscS (YggB), C-terminal domain"/>
    <property type="match status" value="1"/>
</dbReference>
<evidence type="ECO:0000256" key="6">
    <source>
        <dbReference type="ARBA" id="ARBA00023136"/>
    </source>
</evidence>
<comment type="caution">
    <text evidence="7">Lacks conserved residue(s) required for the propagation of feature annotation.</text>
</comment>
<comment type="function">
    <text evidence="7">Mechanosensitive channel that participates in the regulation of osmotic pressure changes within the cell, opening in response to stretch forces in the membrane lipid bilayer, without the need for other proteins. Contributes to normal resistance to hypoosmotic shock. Forms an ion channel of 1.0 nanosiemens conductance with a slight preference for anions.</text>
</comment>
<dbReference type="OrthoDB" id="9799209at2"/>
<dbReference type="EMBL" id="CP016033">
    <property type="protein sequence ID" value="ANK12102.1"/>
    <property type="molecule type" value="Genomic_DNA"/>
</dbReference>
<evidence type="ECO:0000259" key="10">
    <source>
        <dbReference type="Pfam" id="PF21082"/>
    </source>
</evidence>
<keyword evidence="7" id="KW-0813">Transport</keyword>
<keyword evidence="6 7" id="KW-0472">Membrane</keyword>
<keyword evidence="3" id="KW-1003">Cell membrane</keyword>
<evidence type="ECO:0000256" key="3">
    <source>
        <dbReference type="ARBA" id="ARBA00022475"/>
    </source>
</evidence>
<dbReference type="InterPro" id="IPR011014">
    <property type="entry name" value="MscS_channel_TM-2"/>
</dbReference>
<feature type="compositionally biased region" description="Low complexity" evidence="8">
    <location>
        <begin position="308"/>
        <end position="317"/>
    </location>
</feature>
<accession>A0A192D2E0</accession>
<evidence type="ECO:0000313" key="12">
    <source>
        <dbReference type="EMBL" id="ANK12102.1"/>
    </source>
</evidence>
<dbReference type="Pfam" id="PF21082">
    <property type="entry name" value="MS_channel_3rd"/>
    <property type="match status" value="1"/>
</dbReference>
<dbReference type="InterPro" id="IPR008910">
    <property type="entry name" value="MSC_TM_helix"/>
</dbReference>
<dbReference type="InterPro" id="IPR049278">
    <property type="entry name" value="MS_channel_C"/>
</dbReference>
<dbReference type="SUPFAM" id="SSF82861">
    <property type="entry name" value="Mechanosensitive channel protein MscS (YggB), transmembrane region"/>
    <property type="match status" value="1"/>
</dbReference>
<dbReference type="Gene3D" id="2.30.30.60">
    <property type="match status" value="1"/>
</dbReference>
<evidence type="ECO:0000259" key="11">
    <source>
        <dbReference type="Pfam" id="PF21088"/>
    </source>
</evidence>
<feature type="region of interest" description="Disordered" evidence="8">
    <location>
        <begin position="291"/>
        <end position="317"/>
    </location>
</feature>
<evidence type="ECO:0000259" key="9">
    <source>
        <dbReference type="Pfam" id="PF00924"/>
    </source>
</evidence>
<dbReference type="InterPro" id="IPR045275">
    <property type="entry name" value="MscS_archaea/bacteria_type"/>
</dbReference>
<sequence>MTTAKIPAVITANLGDELDMASQAWLWLRESIPHLVGALVVLVIGVILARLLSKGADRALSRATHIEPTVAKFLSNIIKYMLWVVVAVTVLTQFGVQTTSIIAALGGLALAVGLALQGTLSNVAAGVMILIQRPFRVGEAITAGIVTGVVRGIGLFTTEIVQHDGLYVMVPNNELWNKPIINYTRMPTRRFELLVGIGYDDSIEAARRELLDLADSEQRVLAEPAPQVFVAALADSAVTMGMRVWCKTEDFLGLSWALTEAAKLRFDDKGISIPFPQQEVHHITEVVDKRAVKPEALPAPTPAPASGPAPRGGASAT</sequence>
<dbReference type="InterPro" id="IPR011066">
    <property type="entry name" value="MscS_channel_C_sf"/>
</dbReference>
<feature type="transmembrane region" description="Helical" evidence="7">
    <location>
        <begin position="73"/>
        <end position="95"/>
    </location>
</feature>
<keyword evidence="5 7" id="KW-1133">Transmembrane helix</keyword>
<evidence type="ECO:0000256" key="8">
    <source>
        <dbReference type="SAM" id="MobiDB-lite"/>
    </source>
</evidence>
<dbReference type="AlphaFoldDB" id="A0A192D2E0"/>
<evidence type="ECO:0000313" key="13">
    <source>
        <dbReference type="Proteomes" id="UP000078263"/>
    </source>
</evidence>
<dbReference type="STRING" id="1112.A9D12_03170"/>
<dbReference type="InterPro" id="IPR006685">
    <property type="entry name" value="MscS_channel_2nd"/>
</dbReference>
<dbReference type="Gene3D" id="1.10.287.1260">
    <property type="match status" value="1"/>
</dbReference>
<keyword evidence="4 7" id="KW-0812">Transmembrane</keyword>
<dbReference type="PANTHER" id="PTHR30221">
    <property type="entry name" value="SMALL-CONDUCTANCE MECHANOSENSITIVE CHANNEL"/>
    <property type="match status" value="1"/>
</dbReference>
<keyword evidence="7" id="KW-0997">Cell inner membrane</keyword>
<comment type="similarity">
    <text evidence="2 7">Belongs to the MscS (TC 1.A.23) family.</text>
</comment>
<dbReference type="Gene3D" id="3.30.70.100">
    <property type="match status" value="1"/>
</dbReference>
<feature type="transmembrane region" description="Helical" evidence="7">
    <location>
        <begin position="32"/>
        <end position="52"/>
    </location>
</feature>
<dbReference type="Pfam" id="PF05552">
    <property type="entry name" value="MS_channel_1st_1"/>
    <property type="match status" value="1"/>
</dbReference>
<reference evidence="12 13" key="1">
    <citation type="submission" date="2016-05" db="EMBL/GenBank/DDBJ databases">
        <title>Compelete Genome Sequence of Bacteriochlorophyll-Synthesizing Bacterium Porphyrobacter neustonensis DSM 9434.</title>
        <authorList>
            <person name="Shi X.-L."/>
            <person name="Wu Y.-H."/>
            <person name="Cheng H."/>
            <person name="Xu L."/>
            <person name="Zhang X.-Q."/>
            <person name="Wang C.-S."/>
            <person name="Xu X.-W."/>
        </authorList>
    </citation>
    <scope>NUCLEOTIDE SEQUENCE [LARGE SCALE GENOMIC DNA]</scope>
    <source>
        <strain evidence="12 13">DSM 9434</strain>
    </source>
</reference>
<organism evidence="12 13">
    <name type="scientific">Erythrobacter neustonensis</name>
    <dbReference type="NCBI Taxonomy" id="1112"/>
    <lineage>
        <taxon>Bacteria</taxon>
        <taxon>Pseudomonadati</taxon>
        <taxon>Pseudomonadota</taxon>
        <taxon>Alphaproteobacteria</taxon>
        <taxon>Sphingomonadales</taxon>
        <taxon>Erythrobacteraceae</taxon>
        <taxon>Erythrobacter/Porphyrobacter group</taxon>
        <taxon>Erythrobacter</taxon>
    </lineage>
</organism>
<keyword evidence="7" id="KW-0406">Ion transport</keyword>
<dbReference type="Pfam" id="PF00924">
    <property type="entry name" value="MS_channel_2nd"/>
    <property type="match status" value="1"/>
</dbReference>
<evidence type="ECO:0000256" key="1">
    <source>
        <dbReference type="ARBA" id="ARBA00004651"/>
    </source>
</evidence>
<dbReference type="KEGG" id="pns:A9D12_03170"/>
<feature type="transmembrane region" description="Helical" evidence="7">
    <location>
        <begin position="101"/>
        <end position="131"/>
    </location>
</feature>
<dbReference type="PANTHER" id="PTHR30221:SF1">
    <property type="entry name" value="SMALL-CONDUCTANCE MECHANOSENSITIVE CHANNEL"/>
    <property type="match status" value="1"/>
</dbReference>
<dbReference type="InterPro" id="IPR049142">
    <property type="entry name" value="MS_channel_1st"/>
</dbReference>
<evidence type="ECO:0000256" key="5">
    <source>
        <dbReference type="ARBA" id="ARBA00022989"/>
    </source>
</evidence>
<dbReference type="Proteomes" id="UP000078263">
    <property type="component" value="Chromosome"/>
</dbReference>
<feature type="domain" description="Mechanosensitive ion channel MscS" evidence="9">
    <location>
        <begin position="119"/>
        <end position="185"/>
    </location>
</feature>